<dbReference type="EMBL" id="GFTR01001029">
    <property type="protein sequence ID" value="JAW15397.1"/>
    <property type="molecule type" value="Transcribed_RNA"/>
</dbReference>
<proteinExistence type="predicted"/>
<evidence type="ECO:0000313" key="2">
    <source>
        <dbReference type="EMBL" id="JAW15397.1"/>
    </source>
</evidence>
<sequence>MRTLRIFQAMLPLDFLFLRASNGSRHQWPYNLSRLKNNNNNNNKQQEKVVRKCESHTRLFKLVFYSMGFLHYTVHVLSSCPLDL</sequence>
<reference evidence="2" key="1">
    <citation type="journal article" date="2018" name="PLoS Negl. Trop. Dis.">
        <title>An insight into the salivary gland and fat body transcriptome of Panstrongylus lignarius (Hemiptera: Heteroptera), the main vector of Chagas disease in Peru.</title>
        <authorList>
            <person name="Nevoa J.C."/>
            <person name="Mendes M.T."/>
            <person name="da Silva M.V."/>
            <person name="Soares S.C."/>
            <person name="Oliveira C.J.F."/>
            <person name="Ribeiro J.M.C."/>
        </authorList>
    </citation>
    <scope>NUCLEOTIDE SEQUENCE</scope>
</reference>
<name>A0A224XSB0_9HEMI</name>
<dbReference type="AlphaFoldDB" id="A0A224XSB0"/>
<protein>
    <submittedName>
        <fullName evidence="2">Putative secreted protein</fullName>
    </submittedName>
</protein>
<accession>A0A224XSB0</accession>
<organism evidence="2">
    <name type="scientific">Panstrongylus lignarius</name>
    <dbReference type="NCBI Taxonomy" id="156445"/>
    <lineage>
        <taxon>Eukaryota</taxon>
        <taxon>Metazoa</taxon>
        <taxon>Ecdysozoa</taxon>
        <taxon>Arthropoda</taxon>
        <taxon>Hexapoda</taxon>
        <taxon>Insecta</taxon>
        <taxon>Pterygota</taxon>
        <taxon>Neoptera</taxon>
        <taxon>Paraneoptera</taxon>
        <taxon>Hemiptera</taxon>
        <taxon>Heteroptera</taxon>
        <taxon>Panheteroptera</taxon>
        <taxon>Cimicomorpha</taxon>
        <taxon>Reduviidae</taxon>
        <taxon>Triatominae</taxon>
        <taxon>Panstrongylus</taxon>
    </lineage>
</organism>
<evidence type="ECO:0000256" key="1">
    <source>
        <dbReference type="SAM" id="SignalP"/>
    </source>
</evidence>
<keyword evidence="1" id="KW-0732">Signal</keyword>
<feature type="chain" id="PRO_5013256994" evidence="1">
    <location>
        <begin position="24"/>
        <end position="84"/>
    </location>
</feature>
<feature type="signal peptide" evidence="1">
    <location>
        <begin position="1"/>
        <end position="23"/>
    </location>
</feature>